<proteinExistence type="predicted"/>
<protein>
    <submittedName>
        <fullName evidence="1">F0F1 ATP synthase subunit B</fullName>
    </submittedName>
</protein>
<reference evidence="1" key="1">
    <citation type="submission" date="2019-08" db="EMBL/GenBank/DDBJ databases">
        <title>Genome sequence of Clostridiales bacterium MT110.</title>
        <authorList>
            <person name="Cao J."/>
        </authorList>
    </citation>
    <scope>NUCLEOTIDE SEQUENCE</scope>
    <source>
        <strain evidence="1">MT110</strain>
    </source>
</reference>
<keyword evidence="2" id="KW-1185">Reference proteome</keyword>
<sequence>MEKYADLIHLDWTLLMVAVNFLILYVILKLFFFKKVHQFMLDRQNAVKDAFDQADRTNLIADEQLAEYKKQLANIENEGREIIKNAKIRAEAQAKEIVDDASRKASEMILQAHRDIERDRLKAVVEMKQQIGGLAIYAAEKIIEKQLDAAGQEDIIQRVIEQAGNSGWQN</sequence>
<evidence type="ECO:0000313" key="2">
    <source>
        <dbReference type="Proteomes" id="UP000594014"/>
    </source>
</evidence>
<evidence type="ECO:0000313" key="1">
    <source>
        <dbReference type="EMBL" id="QOX64561.1"/>
    </source>
</evidence>
<name>A0ACD1AE83_9FIRM</name>
<accession>A0ACD1AE83</accession>
<gene>
    <name evidence="1" type="primary">atpF</name>
    <name evidence="1" type="ORF">FRZ06_15035</name>
</gene>
<dbReference type="EMBL" id="CP042469">
    <property type="protein sequence ID" value="QOX64561.1"/>
    <property type="molecule type" value="Genomic_DNA"/>
</dbReference>
<dbReference type="Proteomes" id="UP000594014">
    <property type="component" value="Chromosome"/>
</dbReference>
<organism evidence="1 2">
    <name type="scientific">Anoxybacterium hadale</name>
    <dbReference type="NCBI Taxonomy" id="3408580"/>
    <lineage>
        <taxon>Bacteria</taxon>
        <taxon>Bacillati</taxon>
        <taxon>Bacillota</taxon>
        <taxon>Clostridia</taxon>
        <taxon>Peptostreptococcales</taxon>
        <taxon>Anaerovoracaceae</taxon>
        <taxon>Anoxybacterium</taxon>
    </lineage>
</organism>